<protein>
    <recommendedName>
        <fullName evidence="1">MEKHLA domain-containing protein</fullName>
    </recommendedName>
</protein>
<sequence length="264" mass="29362">MAGSNSACQILRLRRLTRMPPTLLIALHVASVLFLSGSLLQCSGFATVPTQAFRQRSVPGRRNPHDDIIGSLLHESIASSDQVASSIDLVPNEGRVTNITDWIRLSDESLRRLSTDGKGGLFDRIKEALLLGQEDREPAVVWTAQEVHDSTRFAVLSHGNQTDPIYSYVNAAGFQVFRWPEHVYYQLPSQYSAPDGTHRASRAQVVDSTVAEDVKFLSEAVRVRYPNATVTLRDAILWNVYNDAGYRVGQTVLFDVNQVSYSDE</sequence>
<dbReference type="AlphaFoldDB" id="A0A7S2UMV0"/>
<evidence type="ECO:0000259" key="1">
    <source>
        <dbReference type="Pfam" id="PF08670"/>
    </source>
</evidence>
<organism evidence="2">
    <name type="scientific">Attheya septentrionalis</name>
    <dbReference type="NCBI Taxonomy" id="420275"/>
    <lineage>
        <taxon>Eukaryota</taxon>
        <taxon>Sar</taxon>
        <taxon>Stramenopiles</taxon>
        <taxon>Ochrophyta</taxon>
        <taxon>Bacillariophyta</taxon>
        <taxon>Coscinodiscophyceae</taxon>
        <taxon>Chaetocerotophycidae</taxon>
        <taxon>Chaetocerotales</taxon>
        <taxon>Attheyaceae</taxon>
        <taxon>Attheya</taxon>
    </lineage>
</organism>
<reference evidence="2" key="1">
    <citation type="submission" date="2021-01" db="EMBL/GenBank/DDBJ databases">
        <authorList>
            <person name="Corre E."/>
            <person name="Pelletier E."/>
            <person name="Niang G."/>
            <person name="Scheremetjew M."/>
            <person name="Finn R."/>
            <person name="Kale V."/>
            <person name="Holt S."/>
            <person name="Cochrane G."/>
            <person name="Meng A."/>
            <person name="Brown T."/>
            <person name="Cohen L."/>
        </authorList>
    </citation>
    <scope>NUCLEOTIDE SEQUENCE</scope>
    <source>
        <strain evidence="2">CCMP2084</strain>
    </source>
</reference>
<dbReference type="EMBL" id="HBHQ01024605">
    <property type="protein sequence ID" value="CAD9824742.1"/>
    <property type="molecule type" value="Transcribed_RNA"/>
</dbReference>
<gene>
    <name evidence="2" type="ORF">ASEP1449_LOCUS16576</name>
</gene>
<dbReference type="InterPro" id="IPR013978">
    <property type="entry name" value="MEKHLA"/>
</dbReference>
<accession>A0A7S2UMV0</accession>
<proteinExistence type="predicted"/>
<dbReference type="Pfam" id="PF08670">
    <property type="entry name" value="MEKHLA"/>
    <property type="match status" value="1"/>
</dbReference>
<evidence type="ECO:0000313" key="2">
    <source>
        <dbReference type="EMBL" id="CAD9824742.1"/>
    </source>
</evidence>
<name>A0A7S2UMV0_9STRA</name>
<feature type="domain" description="MEKHLA" evidence="1">
    <location>
        <begin position="146"/>
        <end position="255"/>
    </location>
</feature>